<sequence length="101" mass="11078">MVRGGITKSKMILLRESMRAGSGLSKFSGNSEPATESFGVSKTSGKIEDPSCWVPHPRTGIYFPEGHDWVMDDVPEGAASFTQACWFRNVDGVDKPNEKLE</sequence>
<dbReference type="EMBL" id="CM039439">
    <property type="protein sequence ID" value="KAI4295736.1"/>
    <property type="molecule type" value="Genomic_DNA"/>
</dbReference>
<keyword evidence="2" id="KW-1185">Reference proteome</keyword>
<gene>
    <name evidence="1" type="ORF">L6164_035751</name>
</gene>
<accession>A0ACB9KF19</accession>
<reference evidence="1 2" key="1">
    <citation type="journal article" date="2022" name="DNA Res.">
        <title>Chromosomal-level genome assembly of the orchid tree Bauhinia variegata (Leguminosae; Cercidoideae) supports the allotetraploid origin hypothesis of Bauhinia.</title>
        <authorList>
            <person name="Zhong Y."/>
            <person name="Chen Y."/>
            <person name="Zheng D."/>
            <person name="Pang J."/>
            <person name="Liu Y."/>
            <person name="Luo S."/>
            <person name="Meng S."/>
            <person name="Qian L."/>
            <person name="Wei D."/>
            <person name="Dai S."/>
            <person name="Zhou R."/>
        </authorList>
    </citation>
    <scope>NUCLEOTIDE SEQUENCE [LARGE SCALE GENOMIC DNA]</scope>
    <source>
        <strain evidence="1">BV-YZ2020</strain>
    </source>
</reference>
<comment type="caution">
    <text evidence="1">The sequence shown here is derived from an EMBL/GenBank/DDBJ whole genome shotgun (WGS) entry which is preliminary data.</text>
</comment>
<protein>
    <submittedName>
        <fullName evidence="1">Uncharacterized protein</fullName>
    </submittedName>
</protein>
<name>A0ACB9KF19_BAUVA</name>
<proteinExistence type="predicted"/>
<dbReference type="Proteomes" id="UP000828941">
    <property type="component" value="Chromosome 14"/>
</dbReference>
<organism evidence="1 2">
    <name type="scientific">Bauhinia variegata</name>
    <name type="common">Purple orchid tree</name>
    <name type="synonym">Phanera variegata</name>
    <dbReference type="NCBI Taxonomy" id="167791"/>
    <lineage>
        <taxon>Eukaryota</taxon>
        <taxon>Viridiplantae</taxon>
        <taxon>Streptophyta</taxon>
        <taxon>Embryophyta</taxon>
        <taxon>Tracheophyta</taxon>
        <taxon>Spermatophyta</taxon>
        <taxon>Magnoliopsida</taxon>
        <taxon>eudicotyledons</taxon>
        <taxon>Gunneridae</taxon>
        <taxon>Pentapetalae</taxon>
        <taxon>rosids</taxon>
        <taxon>fabids</taxon>
        <taxon>Fabales</taxon>
        <taxon>Fabaceae</taxon>
        <taxon>Cercidoideae</taxon>
        <taxon>Cercideae</taxon>
        <taxon>Bauhiniinae</taxon>
        <taxon>Bauhinia</taxon>
    </lineage>
</organism>
<evidence type="ECO:0000313" key="1">
    <source>
        <dbReference type="EMBL" id="KAI4295736.1"/>
    </source>
</evidence>
<evidence type="ECO:0000313" key="2">
    <source>
        <dbReference type="Proteomes" id="UP000828941"/>
    </source>
</evidence>